<dbReference type="AlphaFoldDB" id="A0AAY4B3H4"/>
<sequence>MLFVGMVGCWLLGALLCAAWLARRIRDSRRVDGVDDKWVLVTGCDSGFGSLAARQLDRLGFRVVAACLTEGGASALRAAATPRLRTVLLDVTDGASIDRAVDFIRGEAGEGGLWGLVNNAGRSIPIGPTEWMRLEDFTKVLDVNLIGLIDVTLRFLPLLKKSRGRVVNVASILGRLSLTGGGYCISKWGVESFSDSLRRDMQHFGVKVSIVEPGFFKTAVTNLDSIQDDLQRLWDRLPSEVRESYGATYLEEYLKAQKFSMSALCSSDISKVSWCMVHALTAMFPRTRYGAGWDAKLFWIPLSYMPSLLTDFILNAMLPSPKGC</sequence>
<dbReference type="InterPro" id="IPR036291">
    <property type="entry name" value="NAD(P)-bd_dom_sf"/>
</dbReference>
<dbReference type="FunFam" id="3.40.50.720:FF:000074">
    <property type="entry name" value="Retinol dehydrogenase type 1"/>
    <property type="match status" value="1"/>
</dbReference>
<proteinExistence type="inferred from homology"/>
<organism evidence="4 5">
    <name type="scientific">Denticeps clupeoides</name>
    <name type="common">denticle herring</name>
    <dbReference type="NCBI Taxonomy" id="299321"/>
    <lineage>
        <taxon>Eukaryota</taxon>
        <taxon>Metazoa</taxon>
        <taxon>Chordata</taxon>
        <taxon>Craniata</taxon>
        <taxon>Vertebrata</taxon>
        <taxon>Euteleostomi</taxon>
        <taxon>Actinopterygii</taxon>
        <taxon>Neopterygii</taxon>
        <taxon>Teleostei</taxon>
        <taxon>Clupei</taxon>
        <taxon>Clupeiformes</taxon>
        <taxon>Denticipitoidei</taxon>
        <taxon>Denticipitidae</taxon>
        <taxon>Denticeps</taxon>
    </lineage>
</organism>
<dbReference type="Proteomes" id="UP000694580">
    <property type="component" value="Chromosome 9"/>
</dbReference>
<evidence type="ECO:0000256" key="2">
    <source>
        <dbReference type="ARBA" id="ARBA00023002"/>
    </source>
</evidence>
<dbReference type="Gene3D" id="3.40.50.720">
    <property type="entry name" value="NAD(P)-binding Rossmann-like Domain"/>
    <property type="match status" value="1"/>
</dbReference>
<dbReference type="Ensembl" id="ENSDCDT00010016410.1">
    <property type="protein sequence ID" value="ENSDCDP00010015538.1"/>
    <property type="gene ID" value="ENSDCDG00010007093.1"/>
</dbReference>
<reference evidence="4" key="3">
    <citation type="submission" date="2025-09" db="UniProtKB">
        <authorList>
            <consortium name="Ensembl"/>
        </authorList>
    </citation>
    <scope>IDENTIFICATION</scope>
</reference>
<keyword evidence="2" id="KW-0560">Oxidoreductase</keyword>
<dbReference type="GO" id="GO:0016491">
    <property type="term" value="F:oxidoreductase activity"/>
    <property type="evidence" value="ECO:0007669"/>
    <property type="project" value="UniProtKB-KW"/>
</dbReference>
<evidence type="ECO:0008006" key="6">
    <source>
        <dbReference type="Google" id="ProtNLM"/>
    </source>
</evidence>
<evidence type="ECO:0000313" key="4">
    <source>
        <dbReference type="Ensembl" id="ENSDCDP00010015538.1"/>
    </source>
</evidence>
<reference evidence="4 5" key="1">
    <citation type="submission" date="2020-06" db="EMBL/GenBank/DDBJ databases">
        <authorList>
            <consortium name="Wellcome Sanger Institute Data Sharing"/>
        </authorList>
    </citation>
    <scope>NUCLEOTIDE SEQUENCE [LARGE SCALE GENOMIC DNA]</scope>
</reference>
<gene>
    <name evidence="4" type="primary">rdh1</name>
</gene>
<dbReference type="GO" id="GO:0008202">
    <property type="term" value="P:steroid metabolic process"/>
    <property type="evidence" value="ECO:0007669"/>
    <property type="project" value="TreeGrafter"/>
</dbReference>
<dbReference type="PROSITE" id="PS00061">
    <property type="entry name" value="ADH_SHORT"/>
    <property type="match status" value="1"/>
</dbReference>
<name>A0AAY4B3H4_9TELE</name>
<comment type="similarity">
    <text evidence="1 3">Belongs to the short-chain dehydrogenases/reductases (SDR) family.</text>
</comment>
<dbReference type="InterPro" id="IPR002347">
    <property type="entry name" value="SDR_fam"/>
</dbReference>
<evidence type="ECO:0000256" key="1">
    <source>
        <dbReference type="ARBA" id="ARBA00006484"/>
    </source>
</evidence>
<evidence type="ECO:0000313" key="5">
    <source>
        <dbReference type="Proteomes" id="UP000694580"/>
    </source>
</evidence>
<accession>A0AAY4B3H4</accession>
<dbReference type="PANTHER" id="PTHR43313:SF47">
    <property type="entry name" value="RETINOL DEHYDROGENASE 7"/>
    <property type="match status" value="1"/>
</dbReference>
<dbReference type="GeneTree" id="ENSGT00940000164857"/>
<reference evidence="4" key="2">
    <citation type="submission" date="2025-08" db="UniProtKB">
        <authorList>
            <consortium name="Ensembl"/>
        </authorList>
    </citation>
    <scope>IDENTIFICATION</scope>
</reference>
<keyword evidence="5" id="KW-1185">Reference proteome</keyword>
<dbReference type="Pfam" id="PF00106">
    <property type="entry name" value="adh_short"/>
    <property type="match status" value="1"/>
</dbReference>
<dbReference type="GeneID" id="114796778"/>
<evidence type="ECO:0000256" key="3">
    <source>
        <dbReference type="RuleBase" id="RU000363"/>
    </source>
</evidence>
<dbReference type="SUPFAM" id="SSF51735">
    <property type="entry name" value="NAD(P)-binding Rossmann-fold domains"/>
    <property type="match status" value="1"/>
</dbReference>
<dbReference type="RefSeq" id="XP_028847095.1">
    <property type="nucleotide sequence ID" value="XM_028991262.1"/>
</dbReference>
<dbReference type="PRINTS" id="PR00081">
    <property type="entry name" value="GDHRDH"/>
</dbReference>
<dbReference type="PRINTS" id="PR00080">
    <property type="entry name" value="SDRFAMILY"/>
</dbReference>
<dbReference type="InterPro" id="IPR020904">
    <property type="entry name" value="Sc_DH/Rdtase_CS"/>
</dbReference>
<dbReference type="PANTHER" id="PTHR43313">
    <property type="entry name" value="SHORT-CHAIN DEHYDROGENASE/REDUCTASE FAMILY 9C"/>
    <property type="match status" value="1"/>
</dbReference>
<protein>
    <recommendedName>
        <fullName evidence="6">Retinol dehydrogenase 1</fullName>
    </recommendedName>
</protein>